<dbReference type="InterPro" id="IPR001296">
    <property type="entry name" value="Glyco_trans_1"/>
</dbReference>
<dbReference type="SUPFAM" id="SSF53756">
    <property type="entry name" value="UDP-Glycosyltransferase/glycogen phosphorylase"/>
    <property type="match status" value="1"/>
</dbReference>
<dbReference type="InterPro" id="IPR028098">
    <property type="entry name" value="Glyco_trans_4-like_N"/>
</dbReference>
<dbReference type="Gene3D" id="3.40.50.2000">
    <property type="entry name" value="Glycogen Phosphorylase B"/>
    <property type="match status" value="2"/>
</dbReference>
<dbReference type="Pfam" id="PF13439">
    <property type="entry name" value="Glyco_transf_4"/>
    <property type="match status" value="1"/>
</dbReference>
<keyword evidence="3" id="KW-0808">Transferase</keyword>
<proteinExistence type="predicted"/>
<dbReference type="EMBL" id="QKNY01000003">
    <property type="protein sequence ID" value="RJX44778.1"/>
    <property type="molecule type" value="Genomic_DNA"/>
</dbReference>
<name>A0A3A6PW76_9EURY</name>
<organism evidence="3 4">
    <name type="scientific">Halonotius aquaticus</name>
    <dbReference type="NCBI Taxonomy" id="2216978"/>
    <lineage>
        <taxon>Archaea</taxon>
        <taxon>Methanobacteriati</taxon>
        <taxon>Methanobacteriota</taxon>
        <taxon>Stenosarchaea group</taxon>
        <taxon>Halobacteria</taxon>
        <taxon>Halobacteriales</taxon>
        <taxon>Haloferacaceae</taxon>
        <taxon>Halonotius</taxon>
    </lineage>
</organism>
<dbReference type="PANTHER" id="PTHR12526">
    <property type="entry name" value="GLYCOSYLTRANSFERASE"/>
    <property type="match status" value="1"/>
</dbReference>
<accession>A0A3A6PW76</accession>
<keyword evidence="4" id="KW-1185">Reference proteome</keyword>
<dbReference type="GO" id="GO:0016757">
    <property type="term" value="F:glycosyltransferase activity"/>
    <property type="evidence" value="ECO:0007669"/>
    <property type="project" value="InterPro"/>
</dbReference>
<evidence type="ECO:0000259" key="1">
    <source>
        <dbReference type="Pfam" id="PF00534"/>
    </source>
</evidence>
<dbReference type="Proteomes" id="UP000276588">
    <property type="component" value="Unassembled WGS sequence"/>
</dbReference>
<reference evidence="3 4" key="1">
    <citation type="submission" date="2018-06" db="EMBL/GenBank/DDBJ databases">
        <title>Halonotius sp. F13-13 a new haloarchaeeon isolated from a solar saltern from Isla Cristina, Huelva, Spain.</title>
        <authorList>
            <person name="Duran-Viseras A."/>
            <person name="Sanchez-Porro C."/>
            <person name="Ventosa A."/>
        </authorList>
    </citation>
    <scope>NUCLEOTIDE SEQUENCE [LARGE SCALE GENOMIC DNA]</scope>
    <source>
        <strain evidence="3 4">F13-13</strain>
    </source>
</reference>
<feature type="domain" description="Glycosyltransferase subfamily 4-like N-terminal" evidence="2">
    <location>
        <begin position="24"/>
        <end position="166"/>
    </location>
</feature>
<evidence type="ECO:0000313" key="3">
    <source>
        <dbReference type="EMBL" id="RJX44778.1"/>
    </source>
</evidence>
<protein>
    <submittedName>
        <fullName evidence="3">Glycosyl transferase family 1</fullName>
    </submittedName>
</protein>
<dbReference type="Pfam" id="PF00534">
    <property type="entry name" value="Glycos_transf_1"/>
    <property type="match status" value="1"/>
</dbReference>
<dbReference type="OrthoDB" id="132546at2157"/>
<dbReference type="AlphaFoldDB" id="A0A3A6PW76"/>
<dbReference type="PANTHER" id="PTHR12526:SF630">
    <property type="entry name" value="GLYCOSYLTRANSFERASE"/>
    <property type="match status" value="1"/>
</dbReference>
<feature type="domain" description="Glycosyl transferase family 1" evidence="1">
    <location>
        <begin position="174"/>
        <end position="316"/>
    </location>
</feature>
<gene>
    <name evidence="3" type="ORF">DM826_01315</name>
</gene>
<sequence length="357" mass="39990">MRVAFVSMHTHHTRDTPAIRRRTRLIRLLSHTDHEVVVLCSRWWDGDHPTFEQDGISYRAVDGEFSTNRFVAKLPLAIRRVDPDVVHMPNTPARHARAAKAVCRLLRVPLVVDWWAIGDDDSDSDCRSVASNADRLIAPSQTVETVVREYGAAESAVSIIPEGLDFSLIESAPVNDEFDLVYSRQLDSHANAETFLLALAELRDRDWSAAIIGNGDAASDIERTARDLRIRDRVSFLGELGDEQRVAVLKGAHVFAQTAEQEPFATNLLWGLACGCVGIAEYQTDSAAHELIEEKSRLAETRGELVSTPQEFADEIVAASALEHRTIDPAYERYDYSNIVERYLTCYRQAIDNYGLL</sequence>
<evidence type="ECO:0000259" key="2">
    <source>
        <dbReference type="Pfam" id="PF13439"/>
    </source>
</evidence>
<evidence type="ECO:0000313" key="4">
    <source>
        <dbReference type="Proteomes" id="UP000276588"/>
    </source>
</evidence>
<dbReference type="RefSeq" id="WP_120100526.1">
    <property type="nucleotide sequence ID" value="NZ_QKNY01000003.1"/>
</dbReference>
<comment type="caution">
    <text evidence="3">The sequence shown here is derived from an EMBL/GenBank/DDBJ whole genome shotgun (WGS) entry which is preliminary data.</text>
</comment>